<name>A0A972GUX6_9BACL</name>
<dbReference type="Proteomes" id="UP000641588">
    <property type="component" value="Unassembled WGS sequence"/>
</dbReference>
<evidence type="ECO:0000313" key="2">
    <source>
        <dbReference type="EMBL" id="NOU94964.1"/>
    </source>
</evidence>
<dbReference type="PROSITE" id="PS51832">
    <property type="entry name" value="HD_GYP"/>
    <property type="match status" value="1"/>
</dbReference>
<dbReference type="Gene3D" id="1.10.3210.10">
    <property type="entry name" value="Hypothetical protein af1432"/>
    <property type="match status" value="1"/>
</dbReference>
<dbReference type="PANTHER" id="PTHR43155">
    <property type="entry name" value="CYCLIC DI-GMP PHOSPHODIESTERASE PA4108-RELATED"/>
    <property type="match status" value="1"/>
</dbReference>
<dbReference type="AlphaFoldDB" id="A0A972GUX6"/>
<dbReference type="InterPro" id="IPR003607">
    <property type="entry name" value="HD/PDEase_dom"/>
</dbReference>
<dbReference type="InterPro" id="IPR006675">
    <property type="entry name" value="HDIG_dom"/>
</dbReference>
<protein>
    <submittedName>
        <fullName evidence="2">HD domain-containing protein</fullName>
    </submittedName>
</protein>
<organism evidence="2 3">
    <name type="scientific">Paenibacillus foliorum</name>
    <dbReference type="NCBI Taxonomy" id="2654974"/>
    <lineage>
        <taxon>Bacteria</taxon>
        <taxon>Bacillati</taxon>
        <taxon>Bacillota</taxon>
        <taxon>Bacilli</taxon>
        <taxon>Bacillales</taxon>
        <taxon>Paenibacillaceae</taxon>
        <taxon>Paenibacillus</taxon>
    </lineage>
</organism>
<dbReference type="CDD" id="cd00077">
    <property type="entry name" value="HDc"/>
    <property type="match status" value="1"/>
</dbReference>
<dbReference type="Pfam" id="PF13487">
    <property type="entry name" value="HD_5"/>
    <property type="match status" value="1"/>
</dbReference>
<dbReference type="InterPro" id="IPR037522">
    <property type="entry name" value="HD_GYP_dom"/>
</dbReference>
<evidence type="ECO:0000313" key="3">
    <source>
        <dbReference type="Proteomes" id="UP000641588"/>
    </source>
</evidence>
<sequence length="188" mass="21619">MQMQLVLMHNEMNHLLERDSETYDHSVRVASMAKVMAYGLKLDSKQTFQLVNGCYLHDIGKLRIPLEILNKPSGLAPHEWDLMRLHPTVGADMLKEYDFIDQEIIDVVEFHHERWNGDGYCAGLKGQDIPVFARICSIIDAFDSMISSRTYHRGLSVNEAVDQLVLNAGTQFDKQYVHIFIQQLNLNE</sequence>
<keyword evidence="3" id="KW-1185">Reference proteome</keyword>
<proteinExistence type="predicted"/>
<dbReference type="SUPFAM" id="SSF109604">
    <property type="entry name" value="HD-domain/PDEase-like"/>
    <property type="match status" value="1"/>
</dbReference>
<dbReference type="PANTHER" id="PTHR43155:SF2">
    <property type="entry name" value="CYCLIC DI-GMP PHOSPHODIESTERASE PA4108"/>
    <property type="match status" value="1"/>
</dbReference>
<comment type="caution">
    <text evidence="2">The sequence shown here is derived from an EMBL/GenBank/DDBJ whole genome shotgun (WGS) entry which is preliminary data.</text>
</comment>
<evidence type="ECO:0000259" key="1">
    <source>
        <dbReference type="PROSITE" id="PS51832"/>
    </source>
</evidence>
<accession>A0A972GUX6</accession>
<dbReference type="EMBL" id="WHOD01000066">
    <property type="protein sequence ID" value="NOU94964.1"/>
    <property type="molecule type" value="Genomic_DNA"/>
</dbReference>
<feature type="domain" description="HD-GYP" evidence="1">
    <location>
        <begin position="1"/>
        <end position="188"/>
    </location>
</feature>
<dbReference type="NCBIfam" id="TIGR00277">
    <property type="entry name" value="HDIG"/>
    <property type="match status" value="1"/>
</dbReference>
<dbReference type="SMART" id="SM00471">
    <property type="entry name" value="HDc"/>
    <property type="match status" value="1"/>
</dbReference>
<reference evidence="2" key="1">
    <citation type="submission" date="2019-10" db="EMBL/GenBank/DDBJ databases">
        <title>Description of Paenibacillus glebae sp. nov.</title>
        <authorList>
            <person name="Carlier A."/>
            <person name="Qi S."/>
        </authorList>
    </citation>
    <scope>NUCLEOTIDE SEQUENCE</scope>
    <source>
        <strain evidence="2">LMG 31456</strain>
    </source>
</reference>
<gene>
    <name evidence="2" type="ORF">GC093_17295</name>
</gene>